<feature type="domain" description="Calcineurin-like phosphoesterase" evidence="3">
    <location>
        <begin position="6"/>
        <end position="236"/>
    </location>
</feature>
<dbReference type="PRINTS" id="PR01607">
    <property type="entry name" value="APYRASEFAMLY"/>
</dbReference>
<dbReference type="EMBL" id="JQCD01000004">
    <property type="protein sequence ID" value="KRN78082.1"/>
    <property type="molecule type" value="Genomic_DNA"/>
</dbReference>
<dbReference type="GO" id="GO:0046872">
    <property type="term" value="F:metal ion binding"/>
    <property type="evidence" value="ECO:0007669"/>
    <property type="project" value="InterPro"/>
</dbReference>
<evidence type="ECO:0000313" key="5">
    <source>
        <dbReference type="EMBL" id="KRN78082.1"/>
    </source>
</evidence>
<accession>A0A0R2JLM4</accession>
<dbReference type="OrthoDB" id="9801679at2"/>
<dbReference type="GO" id="GO:0030288">
    <property type="term" value="C:outer membrane-bounded periplasmic space"/>
    <property type="evidence" value="ECO:0007669"/>
    <property type="project" value="TreeGrafter"/>
</dbReference>
<dbReference type="STRING" id="1620.IV67_GL000098"/>
<keyword evidence="2" id="KW-0378">Hydrolase</keyword>
<evidence type="ECO:0000256" key="2">
    <source>
        <dbReference type="RuleBase" id="RU362119"/>
    </source>
</evidence>
<sequence length="516" mass="57288">MQVTLLSTSDVHGYVRADDFRRPAINDGFGLSRAATVIETIKHSATADNAVITIENGDFIQGSPLTNYISRQGDGADALYGELADQVGYDVRVLGNHEFNYGRDYLTHLLADDEKLINANVIDDKTQAPFIGVPYKIIDRDGVKIGIIGLTTSYVPHWETAENIQGLTFLDPIQVAQQYIAELREQVDVLVLAYHGGFAEDLDTGHSLEAVTGENQGYQLLHLSGVDALITGHQHRKIAQVVNGVPTTQPGYRGSEVGEIVLTLDENKHVQDADAALIQTQAYPERDDIVARVDPLQNATNTWLDHAFGHVGNNMQINDHFAARRDNHPFIELVNRVQMEAGQTSIANTALFNDEVQGLPDAVTLRDIMTNYIYPNTLVVEKLSGADIKAALEVNARYFMLDEQGEVGVNPRFLEPKVQHYNYDIWSGIDYTLAIGKPFGQRVTDVQYQGQPLDMDAEYEVAMNNYRASGAGDFPMFATDKIVREVQQETADLIGDYIIRHPEIQIDQPHNVTVKK</sequence>
<dbReference type="PATRIC" id="fig|1620.3.peg.103"/>
<dbReference type="InterPro" id="IPR008334">
    <property type="entry name" value="5'-Nucleotdase_C"/>
</dbReference>
<dbReference type="GO" id="GO:0009166">
    <property type="term" value="P:nucleotide catabolic process"/>
    <property type="evidence" value="ECO:0007669"/>
    <property type="project" value="InterPro"/>
</dbReference>
<evidence type="ECO:0000259" key="3">
    <source>
        <dbReference type="Pfam" id="PF00149"/>
    </source>
</evidence>
<gene>
    <name evidence="5" type="ORF">IV67_GL000098</name>
</gene>
<feature type="domain" description="5'-Nucleotidase C-terminal" evidence="4">
    <location>
        <begin position="322"/>
        <end position="478"/>
    </location>
</feature>
<proteinExistence type="inferred from homology"/>
<dbReference type="Gene3D" id="3.90.780.10">
    <property type="entry name" value="5'-Nucleotidase, C-terminal domain"/>
    <property type="match status" value="1"/>
</dbReference>
<evidence type="ECO:0000313" key="6">
    <source>
        <dbReference type="Proteomes" id="UP000051673"/>
    </source>
</evidence>
<dbReference type="Gene3D" id="3.60.21.10">
    <property type="match status" value="1"/>
</dbReference>
<comment type="caution">
    <text evidence="5">The sequence shown here is derived from an EMBL/GenBank/DDBJ whole genome shotgun (WGS) entry which is preliminary data.</text>
</comment>
<dbReference type="InterPro" id="IPR036907">
    <property type="entry name" value="5'-Nucleotdase_C_sf"/>
</dbReference>
<dbReference type="SUPFAM" id="SSF55816">
    <property type="entry name" value="5'-nucleotidase (syn. UDP-sugar hydrolase), C-terminal domain"/>
    <property type="match status" value="1"/>
</dbReference>
<protein>
    <submittedName>
        <fullName evidence="5">2,3-cyclic-nucleotide 2-phosphodiesterase</fullName>
    </submittedName>
</protein>
<dbReference type="Pfam" id="PF00149">
    <property type="entry name" value="Metallophos"/>
    <property type="match status" value="1"/>
</dbReference>
<keyword evidence="1" id="KW-0732">Signal</keyword>
<dbReference type="GO" id="GO:0000166">
    <property type="term" value="F:nucleotide binding"/>
    <property type="evidence" value="ECO:0007669"/>
    <property type="project" value="UniProtKB-KW"/>
</dbReference>
<evidence type="ECO:0000256" key="1">
    <source>
        <dbReference type="ARBA" id="ARBA00022729"/>
    </source>
</evidence>
<dbReference type="AlphaFoldDB" id="A0A0R2JLM4"/>
<dbReference type="PROSITE" id="PS00786">
    <property type="entry name" value="5_NUCLEOTIDASE_2"/>
    <property type="match status" value="1"/>
</dbReference>
<dbReference type="SUPFAM" id="SSF56300">
    <property type="entry name" value="Metallo-dependent phosphatases"/>
    <property type="match status" value="1"/>
</dbReference>
<evidence type="ECO:0000259" key="4">
    <source>
        <dbReference type="Pfam" id="PF02872"/>
    </source>
</evidence>
<dbReference type="InterPro" id="IPR004843">
    <property type="entry name" value="Calcineurin-like_PHP"/>
</dbReference>
<dbReference type="PANTHER" id="PTHR11575:SF6">
    <property type="entry name" value="2',3'-CYCLIC-NUCLEOTIDE 2'-PHOSPHODIESTERASE_3'-NUCLEOTIDASE"/>
    <property type="match status" value="1"/>
</dbReference>
<comment type="similarity">
    <text evidence="2">Belongs to the 5'-nucleotidase family.</text>
</comment>
<dbReference type="InterPro" id="IPR006179">
    <property type="entry name" value="5_nucleotidase/apyrase"/>
</dbReference>
<dbReference type="InterPro" id="IPR029052">
    <property type="entry name" value="Metallo-depent_PP-like"/>
</dbReference>
<dbReference type="RefSeq" id="WP_057785966.1">
    <property type="nucleotide sequence ID" value="NZ_JQCD01000004.1"/>
</dbReference>
<keyword evidence="2" id="KW-0547">Nucleotide-binding</keyword>
<dbReference type="Pfam" id="PF02872">
    <property type="entry name" value="5_nucleotid_C"/>
    <property type="match status" value="1"/>
</dbReference>
<organism evidence="5 6">
    <name type="scientific">Weissella minor</name>
    <dbReference type="NCBI Taxonomy" id="1620"/>
    <lineage>
        <taxon>Bacteria</taxon>
        <taxon>Bacillati</taxon>
        <taxon>Bacillota</taxon>
        <taxon>Bacilli</taxon>
        <taxon>Lactobacillales</taxon>
        <taxon>Lactobacillaceae</taxon>
        <taxon>Weissella</taxon>
    </lineage>
</organism>
<dbReference type="Proteomes" id="UP000051673">
    <property type="component" value="Unassembled WGS sequence"/>
</dbReference>
<reference evidence="5 6" key="1">
    <citation type="journal article" date="2015" name="Genome Announc.">
        <title>Expanding the biotechnology potential of lactobacilli through comparative genomics of 213 strains and associated genera.</title>
        <authorList>
            <person name="Sun Z."/>
            <person name="Harris H.M."/>
            <person name="McCann A."/>
            <person name="Guo C."/>
            <person name="Argimon S."/>
            <person name="Zhang W."/>
            <person name="Yang X."/>
            <person name="Jeffery I.B."/>
            <person name="Cooney J.C."/>
            <person name="Kagawa T.F."/>
            <person name="Liu W."/>
            <person name="Song Y."/>
            <person name="Salvetti E."/>
            <person name="Wrobel A."/>
            <person name="Rasinkangas P."/>
            <person name="Parkhill J."/>
            <person name="Rea M.C."/>
            <person name="O'Sullivan O."/>
            <person name="Ritari J."/>
            <person name="Douillard F.P."/>
            <person name="Paul Ross R."/>
            <person name="Yang R."/>
            <person name="Briner A.E."/>
            <person name="Felis G.E."/>
            <person name="de Vos W.M."/>
            <person name="Barrangou R."/>
            <person name="Klaenhammer T.R."/>
            <person name="Caufield P.W."/>
            <person name="Cui Y."/>
            <person name="Zhang H."/>
            <person name="O'Toole P.W."/>
        </authorList>
    </citation>
    <scope>NUCLEOTIDE SEQUENCE [LARGE SCALE GENOMIC DNA]</scope>
    <source>
        <strain evidence="5 6">DSM 20014</strain>
    </source>
</reference>
<keyword evidence="6" id="KW-1185">Reference proteome</keyword>
<dbReference type="InterPro" id="IPR006146">
    <property type="entry name" value="5'-Nucleotdase_CS"/>
</dbReference>
<dbReference type="PANTHER" id="PTHR11575">
    <property type="entry name" value="5'-NUCLEOTIDASE-RELATED"/>
    <property type="match status" value="1"/>
</dbReference>
<name>A0A0R2JLM4_9LACO</name>
<dbReference type="GO" id="GO:0016788">
    <property type="term" value="F:hydrolase activity, acting on ester bonds"/>
    <property type="evidence" value="ECO:0007669"/>
    <property type="project" value="InterPro"/>
</dbReference>